<organism evidence="10 11">
    <name type="scientific">Stella humosa</name>
    <dbReference type="NCBI Taxonomy" id="94"/>
    <lineage>
        <taxon>Bacteria</taxon>
        <taxon>Pseudomonadati</taxon>
        <taxon>Pseudomonadota</taxon>
        <taxon>Alphaproteobacteria</taxon>
        <taxon>Rhodospirillales</taxon>
        <taxon>Stellaceae</taxon>
        <taxon>Stella</taxon>
    </lineage>
</organism>
<feature type="disulfide bond" evidence="8">
    <location>
        <begin position="46"/>
        <end position="272"/>
    </location>
</feature>
<dbReference type="InterPro" id="IPR009045">
    <property type="entry name" value="Zn_M74/Hedgehog-like"/>
</dbReference>
<dbReference type="GO" id="GO:0008237">
    <property type="term" value="F:metallopeptidase activity"/>
    <property type="evidence" value="ECO:0007669"/>
    <property type="project" value="UniProtKB-KW"/>
</dbReference>
<reference evidence="10 11" key="1">
    <citation type="submission" date="2018-11" db="EMBL/GenBank/DDBJ databases">
        <title>Genomic Encyclopedia of Type Strains, Phase IV (KMG-IV): sequencing the most valuable type-strain genomes for metagenomic binning, comparative biology and taxonomic classification.</title>
        <authorList>
            <person name="Goeker M."/>
        </authorList>
    </citation>
    <scope>NUCLEOTIDE SEQUENCE [LARGE SCALE GENOMIC DNA]</scope>
    <source>
        <strain evidence="10 11">DSM 5900</strain>
    </source>
</reference>
<keyword evidence="5" id="KW-0378">Hydrolase</keyword>
<evidence type="ECO:0000256" key="6">
    <source>
        <dbReference type="ARBA" id="ARBA00022833"/>
    </source>
</evidence>
<dbReference type="NCBIfam" id="NF006947">
    <property type="entry name" value="PRK09429.1"/>
    <property type="match status" value="1"/>
</dbReference>
<accession>A0A3N1MFX1</accession>
<dbReference type="Gene3D" id="3.30.1380.10">
    <property type="match status" value="1"/>
</dbReference>
<dbReference type="Pfam" id="PF03411">
    <property type="entry name" value="Peptidase_M74"/>
    <property type="match status" value="1"/>
</dbReference>
<keyword evidence="1" id="KW-0645">Protease</keyword>
<feature type="chain" id="PRO_5018319940" evidence="9">
    <location>
        <begin position="20"/>
        <end position="279"/>
    </location>
</feature>
<dbReference type="GO" id="GO:0006508">
    <property type="term" value="P:proteolysis"/>
    <property type="evidence" value="ECO:0007669"/>
    <property type="project" value="UniProtKB-KW"/>
</dbReference>
<keyword evidence="8" id="KW-1015">Disulfide bond</keyword>
<name>A0A3N1MFX1_9PROT</name>
<dbReference type="OrthoDB" id="1467367at2"/>
<comment type="caution">
    <text evidence="10">The sequence shown here is derived from an EMBL/GenBank/DDBJ whole genome shotgun (WGS) entry which is preliminary data.</text>
</comment>
<evidence type="ECO:0000256" key="2">
    <source>
        <dbReference type="ARBA" id="ARBA00022723"/>
    </source>
</evidence>
<keyword evidence="2" id="KW-0479">Metal-binding</keyword>
<dbReference type="InterPro" id="IPR005073">
    <property type="entry name" value="Peptidase_M74"/>
</dbReference>
<evidence type="ECO:0000256" key="3">
    <source>
        <dbReference type="ARBA" id="ARBA00022729"/>
    </source>
</evidence>
<evidence type="ECO:0000256" key="5">
    <source>
        <dbReference type="ARBA" id="ARBA00022801"/>
    </source>
</evidence>
<feature type="disulfide bond" evidence="8">
    <location>
        <begin position="218"/>
        <end position="225"/>
    </location>
</feature>
<evidence type="ECO:0000256" key="8">
    <source>
        <dbReference type="PIRSR" id="PIRSR018455-2"/>
    </source>
</evidence>
<dbReference type="AlphaFoldDB" id="A0A3N1MFX1"/>
<evidence type="ECO:0000256" key="4">
    <source>
        <dbReference type="ARBA" id="ARBA00022764"/>
    </source>
</evidence>
<dbReference type="GO" id="GO:0046872">
    <property type="term" value="F:metal ion binding"/>
    <property type="evidence" value="ECO:0007669"/>
    <property type="project" value="UniProtKB-KW"/>
</dbReference>
<gene>
    <name evidence="10" type="ORF">EDC65_0819</name>
</gene>
<dbReference type="PIRSF" id="PIRSF018455">
    <property type="entry name" value="MepA"/>
    <property type="match status" value="1"/>
</dbReference>
<dbReference type="GO" id="GO:0004252">
    <property type="term" value="F:serine-type endopeptidase activity"/>
    <property type="evidence" value="ECO:0007669"/>
    <property type="project" value="InterPro"/>
</dbReference>
<keyword evidence="3 9" id="KW-0732">Signal</keyword>
<dbReference type="EMBL" id="RJKX01000011">
    <property type="protein sequence ID" value="ROQ01637.1"/>
    <property type="molecule type" value="Genomic_DNA"/>
</dbReference>
<keyword evidence="4" id="KW-0574">Periplasm</keyword>
<dbReference type="GO" id="GO:0030288">
    <property type="term" value="C:outer membrane-bounded periplasmic space"/>
    <property type="evidence" value="ECO:0007669"/>
    <property type="project" value="InterPro"/>
</dbReference>
<feature type="disulfide bond" evidence="8">
    <location>
        <begin position="189"/>
        <end position="237"/>
    </location>
</feature>
<dbReference type="Proteomes" id="UP000278222">
    <property type="component" value="Unassembled WGS sequence"/>
</dbReference>
<feature type="signal peptide" evidence="9">
    <location>
        <begin position="1"/>
        <end position="19"/>
    </location>
</feature>
<keyword evidence="11" id="KW-1185">Reference proteome</keyword>
<protein>
    <submittedName>
        <fullName evidence="10">Penicillin-insensitive murein endopeptidase</fullName>
    </submittedName>
</protein>
<dbReference type="SUPFAM" id="SSF55166">
    <property type="entry name" value="Hedgehog/DD-peptidase"/>
    <property type="match status" value="1"/>
</dbReference>
<evidence type="ECO:0000313" key="10">
    <source>
        <dbReference type="EMBL" id="ROQ01637.1"/>
    </source>
</evidence>
<sequence>MRMLLPLLLAIGLATPALAAEPDDWVRVTKPSPGPVRVVGKTAQGCIGGAVGLPVEGVGYQALRPTRLRHFGHPDTVRFVEALGRWSAKAGHGVLLIGDMGQPRGGPMPSGHASHQSGLDADIWFRRAPRPLAAAELAQPLAIDMLKPDGKTVDPARFGPVEMEMLRQAASRPEVERILINPALKRAVCERATGDRAWLRRLRPWWGHSAHFHARLSCPAGQSDCEPGPAIPAGDGCGTDLMWWFSADAVKAALERFKPRDPAPPKILPAACMEILAAR</sequence>
<evidence type="ECO:0000256" key="7">
    <source>
        <dbReference type="ARBA" id="ARBA00023049"/>
    </source>
</evidence>
<evidence type="ECO:0000256" key="1">
    <source>
        <dbReference type="ARBA" id="ARBA00022670"/>
    </source>
</evidence>
<evidence type="ECO:0000256" key="9">
    <source>
        <dbReference type="SAM" id="SignalP"/>
    </source>
</evidence>
<evidence type="ECO:0000313" key="11">
    <source>
        <dbReference type="Proteomes" id="UP000278222"/>
    </source>
</evidence>
<proteinExistence type="predicted"/>
<keyword evidence="6" id="KW-0862">Zinc</keyword>
<keyword evidence="7" id="KW-0482">Metalloprotease</keyword>